<keyword evidence="1" id="KW-0472">Membrane</keyword>
<proteinExistence type="predicted"/>
<sequence length="81" mass="9050">MMHGWYGGFGWIGMILGAVIWLALLVGIILLIVYGIRRLSRGSSSATSSSKSTAKEILQERYARGEVTREQYQQMLEDLGK</sequence>
<dbReference type="Proteomes" id="UP000055060">
    <property type="component" value="Unassembled WGS sequence"/>
</dbReference>
<evidence type="ECO:0000313" key="4">
    <source>
        <dbReference type="Proteomes" id="UP000055060"/>
    </source>
</evidence>
<gene>
    <name evidence="3" type="ORF">LARV_03487</name>
</gene>
<reference evidence="3" key="1">
    <citation type="submission" date="2015-07" db="EMBL/GenBank/DDBJ databases">
        <title>Draft Genome Sequences of Anaerolinea thermolimosa IMO-1, Bellilinea caldifistulae GOMI-1, Leptolinea tardivitalis YMTK-2, Levilinea saccharolytica KIBI-1,Longilinea arvoryzae KOME-1, Previously Described as Members of the Anaerolineaceae (Chloroflexi).</title>
        <authorList>
            <person name="Sekiguchi Y."/>
            <person name="Ohashi A."/>
            <person name="Matsuura N."/>
            <person name="Tourlousse M.D."/>
        </authorList>
    </citation>
    <scope>NUCLEOTIDE SEQUENCE [LARGE SCALE GENOMIC DNA]</scope>
    <source>
        <strain evidence="3">KOME-1</strain>
    </source>
</reference>
<evidence type="ECO:0000259" key="2">
    <source>
        <dbReference type="Pfam" id="PF09851"/>
    </source>
</evidence>
<dbReference type="AlphaFoldDB" id="A0A0S7BCU5"/>
<evidence type="ECO:0000313" key="3">
    <source>
        <dbReference type="EMBL" id="GAP15695.1"/>
    </source>
</evidence>
<keyword evidence="1" id="KW-1133">Transmembrane helix</keyword>
<name>A0A0S7BCU5_9CHLR</name>
<feature type="transmembrane region" description="Helical" evidence="1">
    <location>
        <begin position="12"/>
        <end position="36"/>
    </location>
</feature>
<evidence type="ECO:0000256" key="1">
    <source>
        <dbReference type="SAM" id="Phobius"/>
    </source>
</evidence>
<dbReference type="STRING" id="360412.LARV_03487"/>
<dbReference type="RefSeq" id="WP_075074855.1">
    <property type="nucleotide sequence ID" value="NZ_DF967972.1"/>
</dbReference>
<dbReference type="InterPro" id="IPR018649">
    <property type="entry name" value="SHOCT"/>
</dbReference>
<keyword evidence="4" id="KW-1185">Reference proteome</keyword>
<feature type="domain" description="SHOCT" evidence="2">
    <location>
        <begin position="56"/>
        <end position="79"/>
    </location>
</feature>
<keyword evidence="1" id="KW-0812">Transmembrane</keyword>
<accession>A0A0S7BCU5</accession>
<protein>
    <submittedName>
        <fullName evidence="3">Protein containg short C-terminal domain</fullName>
    </submittedName>
</protein>
<organism evidence="3">
    <name type="scientific">Longilinea arvoryzae</name>
    <dbReference type="NCBI Taxonomy" id="360412"/>
    <lineage>
        <taxon>Bacteria</taxon>
        <taxon>Bacillati</taxon>
        <taxon>Chloroflexota</taxon>
        <taxon>Anaerolineae</taxon>
        <taxon>Anaerolineales</taxon>
        <taxon>Anaerolineaceae</taxon>
        <taxon>Longilinea</taxon>
    </lineage>
</organism>
<dbReference type="Pfam" id="PF09851">
    <property type="entry name" value="SHOCT"/>
    <property type="match status" value="1"/>
</dbReference>
<dbReference type="EMBL" id="DF967972">
    <property type="protein sequence ID" value="GAP15695.1"/>
    <property type="molecule type" value="Genomic_DNA"/>
</dbReference>